<dbReference type="InterPro" id="IPR036400">
    <property type="entry name" value="Cyt_B5-like_heme/steroid_sf"/>
</dbReference>
<evidence type="ECO:0000313" key="3">
    <source>
        <dbReference type="Proteomes" id="UP001222683"/>
    </source>
</evidence>
<gene>
    <name evidence="2" type="ORF">PSR59_01030</name>
</gene>
<sequence length="78" mass="8624">MEEKIFTEKELEKYDGQNGNPAYVAIDGVVYDVTNVSAWKDGVHHGNKAGQNLSEIIKKSPHGKKVLDKLEKVGKLAD</sequence>
<dbReference type="Pfam" id="PF00173">
    <property type="entry name" value="Cyt-b5"/>
    <property type="match status" value="1"/>
</dbReference>
<dbReference type="SMART" id="SM01117">
    <property type="entry name" value="Cyt-b5"/>
    <property type="match status" value="1"/>
</dbReference>
<dbReference type="Gene3D" id="3.10.120.10">
    <property type="entry name" value="Cytochrome b5-like heme/steroid binding domain"/>
    <property type="match status" value="1"/>
</dbReference>
<protein>
    <submittedName>
        <fullName evidence="2">Cytochrome b5 domain-containing protein</fullName>
    </submittedName>
</protein>
<feature type="domain" description="Cytochrome b5 heme-binding" evidence="1">
    <location>
        <begin position="6"/>
        <end position="77"/>
    </location>
</feature>
<evidence type="ECO:0000313" key="2">
    <source>
        <dbReference type="EMBL" id="WDC82255.1"/>
    </source>
</evidence>
<dbReference type="RefSeq" id="WP_014073908.1">
    <property type="nucleotide sequence ID" value="NZ_CP117692.1"/>
</dbReference>
<dbReference type="AlphaFoldDB" id="A0AAQ3ATB8"/>
<dbReference type="EMBL" id="CP117692">
    <property type="protein sequence ID" value="WDC82255.1"/>
    <property type="molecule type" value="Genomic_DNA"/>
</dbReference>
<reference evidence="2" key="1">
    <citation type="submission" date="2023-02" db="EMBL/GenBank/DDBJ databases">
        <title>Complete genome sequence of Lactobacillus ruminis CACC888 isolated from Pig feces.</title>
        <authorList>
            <person name="Park S."/>
            <person name="Park M.A."/>
            <person name="Kim D.-H."/>
            <person name="Kim Y."/>
        </authorList>
    </citation>
    <scope>NUCLEOTIDE SEQUENCE</scope>
    <source>
        <strain evidence="2">CACC888</strain>
    </source>
</reference>
<organism evidence="2 3">
    <name type="scientific">Ligilactobacillus ruminis</name>
    <dbReference type="NCBI Taxonomy" id="1623"/>
    <lineage>
        <taxon>Bacteria</taxon>
        <taxon>Bacillati</taxon>
        <taxon>Bacillota</taxon>
        <taxon>Bacilli</taxon>
        <taxon>Lactobacillales</taxon>
        <taxon>Lactobacillaceae</taxon>
        <taxon>Ligilactobacillus</taxon>
    </lineage>
</organism>
<dbReference type="Proteomes" id="UP001222683">
    <property type="component" value="Chromosome"/>
</dbReference>
<accession>A0AAQ3ATB8</accession>
<name>A0AAQ3ATB8_9LACO</name>
<evidence type="ECO:0000259" key="1">
    <source>
        <dbReference type="SMART" id="SM01117"/>
    </source>
</evidence>
<dbReference type="InterPro" id="IPR001199">
    <property type="entry name" value="Cyt_B5-like_heme/steroid-bd"/>
</dbReference>
<dbReference type="SUPFAM" id="SSF55856">
    <property type="entry name" value="Cytochrome b5-like heme/steroid binding domain"/>
    <property type="match status" value="1"/>
</dbReference>
<dbReference type="GeneID" id="29801529"/>
<proteinExistence type="predicted"/>